<evidence type="ECO:0000313" key="1">
    <source>
        <dbReference type="EMBL" id="KKL59480.1"/>
    </source>
</evidence>
<dbReference type="AlphaFoldDB" id="A0A0F9FQB7"/>
<sequence length="123" mass="13753">MTELTLKEADELLPALCELAAIPMPAKASYRVGKWFKKIQDESLAFNEARNKLIRSLGHQIDDTDQWKVGDDKLPAFRDQINDLAEESVDLTGLQKIDFSDIIGINITPASLILLEPIIDGME</sequence>
<gene>
    <name evidence="1" type="ORF">LCGC14_2214940</name>
</gene>
<accession>A0A0F9FQB7</accession>
<proteinExistence type="predicted"/>
<protein>
    <submittedName>
        <fullName evidence="1">Uncharacterized protein</fullName>
    </submittedName>
</protein>
<dbReference type="EMBL" id="LAZR01029472">
    <property type="protein sequence ID" value="KKL59480.1"/>
    <property type="molecule type" value="Genomic_DNA"/>
</dbReference>
<comment type="caution">
    <text evidence="1">The sequence shown here is derived from an EMBL/GenBank/DDBJ whole genome shotgun (WGS) entry which is preliminary data.</text>
</comment>
<name>A0A0F9FQB7_9ZZZZ</name>
<organism evidence="1">
    <name type="scientific">marine sediment metagenome</name>
    <dbReference type="NCBI Taxonomy" id="412755"/>
    <lineage>
        <taxon>unclassified sequences</taxon>
        <taxon>metagenomes</taxon>
        <taxon>ecological metagenomes</taxon>
    </lineage>
</organism>
<reference evidence="1" key="1">
    <citation type="journal article" date="2015" name="Nature">
        <title>Complex archaea that bridge the gap between prokaryotes and eukaryotes.</title>
        <authorList>
            <person name="Spang A."/>
            <person name="Saw J.H."/>
            <person name="Jorgensen S.L."/>
            <person name="Zaremba-Niedzwiedzka K."/>
            <person name="Martijn J."/>
            <person name="Lind A.E."/>
            <person name="van Eijk R."/>
            <person name="Schleper C."/>
            <person name="Guy L."/>
            <person name="Ettema T.J."/>
        </authorList>
    </citation>
    <scope>NUCLEOTIDE SEQUENCE</scope>
</reference>